<keyword evidence="1" id="KW-0547">Nucleotide-binding</keyword>
<dbReference type="AlphaFoldDB" id="A0AAX3G558"/>
<keyword evidence="1" id="KW-0067">ATP-binding</keyword>
<protein>
    <submittedName>
        <fullName evidence="1">DNA or RNA helicases of superfamily II</fullName>
    </submittedName>
</protein>
<evidence type="ECO:0000313" key="1">
    <source>
        <dbReference type="EMBL" id="VEF76770.1"/>
    </source>
</evidence>
<dbReference type="EMBL" id="LR134334">
    <property type="protein sequence ID" value="VEF76770.1"/>
    <property type="molecule type" value="Genomic_DNA"/>
</dbReference>
<keyword evidence="1" id="KW-0378">Hydrolase</keyword>
<accession>A0AAX3G558</accession>
<dbReference type="GO" id="GO:0004386">
    <property type="term" value="F:helicase activity"/>
    <property type="evidence" value="ECO:0007669"/>
    <property type="project" value="UniProtKB-KW"/>
</dbReference>
<dbReference type="Pfam" id="PF14375">
    <property type="entry name" value="Cys_rich_CWC"/>
    <property type="match status" value="1"/>
</dbReference>
<proteinExistence type="predicted"/>
<organism evidence="1 2">
    <name type="scientific">Pseudomonas chlororaphis</name>
    <dbReference type="NCBI Taxonomy" id="587753"/>
    <lineage>
        <taxon>Bacteria</taxon>
        <taxon>Pseudomonadati</taxon>
        <taxon>Pseudomonadota</taxon>
        <taxon>Gammaproteobacteria</taxon>
        <taxon>Pseudomonadales</taxon>
        <taxon>Pseudomonadaceae</taxon>
        <taxon>Pseudomonas</taxon>
    </lineage>
</organism>
<reference evidence="1 2" key="1">
    <citation type="submission" date="2018-12" db="EMBL/GenBank/DDBJ databases">
        <authorList>
            <consortium name="Pathogen Informatics"/>
        </authorList>
    </citation>
    <scope>NUCLEOTIDE SEQUENCE [LARGE SCALE GENOMIC DNA]</scope>
    <source>
        <strain evidence="1 2">NCTC7357</strain>
    </source>
</reference>
<evidence type="ECO:0000313" key="2">
    <source>
        <dbReference type="Proteomes" id="UP000277437"/>
    </source>
</evidence>
<gene>
    <name evidence="1" type="ORF">NCTC7357_05148</name>
</gene>
<name>A0AAX3G558_9PSED</name>
<keyword evidence="1" id="KW-0347">Helicase</keyword>
<sequence>MNESTLNSPSLCPACGARNDCSLADPRIADQACWCYSVSIDPAVLEALPPELRDRACLCPRCAQVEAQLQAAARPIP</sequence>
<dbReference type="Proteomes" id="UP000277437">
    <property type="component" value="Chromosome"/>
</dbReference>
<dbReference type="InterPro" id="IPR032720">
    <property type="entry name" value="Cys_rich_CWC"/>
</dbReference>